<feature type="transmembrane region" description="Helical" evidence="1">
    <location>
        <begin position="249"/>
        <end position="267"/>
    </location>
</feature>
<feature type="transmembrane region" description="Helical" evidence="1">
    <location>
        <begin position="89"/>
        <end position="108"/>
    </location>
</feature>
<keyword evidence="1" id="KW-1133">Transmembrane helix</keyword>
<evidence type="ECO:0000313" key="4">
    <source>
        <dbReference type="Proteomes" id="UP001596060"/>
    </source>
</evidence>
<feature type="transmembrane region" description="Helical" evidence="1">
    <location>
        <begin position="47"/>
        <end position="69"/>
    </location>
</feature>
<evidence type="ECO:0000259" key="2">
    <source>
        <dbReference type="Pfam" id="PF01757"/>
    </source>
</evidence>
<dbReference type="EC" id="2.3.-.-" evidence="3"/>
<dbReference type="RefSeq" id="WP_245282288.1">
    <property type="nucleotide sequence ID" value="NZ_JBHSLU010000004.1"/>
</dbReference>
<name>A0ABW0NXA7_9HYPH</name>
<accession>A0ABW0NXA7</accession>
<gene>
    <name evidence="3" type="ORF">ACFPN9_01575</name>
</gene>
<protein>
    <submittedName>
        <fullName evidence="3">Acyltransferase family protein</fullName>
        <ecNumber evidence="3">2.3.-.-</ecNumber>
    </submittedName>
</protein>
<dbReference type="Proteomes" id="UP001596060">
    <property type="component" value="Unassembled WGS sequence"/>
</dbReference>
<evidence type="ECO:0000256" key="1">
    <source>
        <dbReference type="SAM" id="Phobius"/>
    </source>
</evidence>
<keyword evidence="1" id="KW-0472">Membrane</keyword>
<feature type="transmembrane region" description="Helical" evidence="1">
    <location>
        <begin position="150"/>
        <end position="178"/>
    </location>
</feature>
<dbReference type="PANTHER" id="PTHR23028">
    <property type="entry name" value="ACETYLTRANSFERASE"/>
    <property type="match status" value="1"/>
</dbReference>
<keyword evidence="3" id="KW-0808">Transferase</keyword>
<reference evidence="4" key="1">
    <citation type="journal article" date="2019" name="Int. J. Syst. Evol. Microbiol.">
        <title>The Global Catalogue of Microorganisms (GCM) 10K type strain sequencing project: providing services to taxonomists for standard genome sequencing and annotation.</title>
        <authorList>
            <consortium name="The Broad Institute Genomics Platform"/>
            <consortium name="The Broad Institute Genome Sequencing Center for Infectious Disease"/>
            <person name="Wu L."/>
            <person name="Ma J."/>
        </authorList>
    </citation>
    <scope>NUCLEOTIDE SEQUENCE [LARGE SCALE GENOMIC DNA]</scope>
    <source>
        <strain evidence="4">CCUG 43117</strain>
    </source>
</reference>
<dbReference type="EMBL" id="JBHSLU010000004">
    <property type="protein sequence ID" value="MFC5503942.1"/>
    <property type="molecule type" value="Genomic_DNA"/>
</dbReference>
<dbReference type="PANTHER" id="PTHR23028:SF131">
    <property type="entry name" value="BLR2367 PROTEIN"/>
    <property type="match status" value="1"/>
</dbReference>
<organism evidence="3 4">
    <name type="scientific">Bosea massiliensis</name>
    <dbReference type="NCBI Taxonomy" id="151419"/>
    <lineage>
        <taxon>Bacteria</taxon>
        <taxon>Pseudomonadati</taxon>
        <taxon>Pseudomonadota</taxon>
        <taxon>Alphaproteobacteria</taxon>
        <taxon>Hyphomicrobiales</taxon>
        <taxon>Boseaceae</taxon>
        <taxon>Bosea</taxon>
    </lineage>
</organism>
<dbReference type="Pfam" id="PF01757">
    <property type="entry name" value="Acyl_transf_3"/>
    <property type="match status" value="1"/>
</dbReference>
<feature type="transmembrane region" description="Helical" evidence="1">
    <location>
        <begin position="190"/>
        <end position="211"/>
    </location>
</feature>
<sequence length="349" mass="36879">MSAILPIQMLRALAAFMVAVHHVQPDASALARLGGRSFTPSEMLPWMAGVDIFFVVSGFIMVHASASLFDQPGAPALFLKRRLVRIVPLYWAATTLFLLVGLVIPAILNSAAPTPGQIAASYLFWPAVSSSGLVQPVYSLGWTLNYEMLFYALFAAALALPRVLVVPAVTLALAILVGSSAMAGPVPLPFGFWGQPIVLEFAAGMGIALLHRRGLMLGAGPRVALVAMAVSLLLWSPHAPLPAGPWRDLALHGLAAALLVLAAVTGSREPAAPSALGSALVRVGDASYALYLVHPFAIRGLREVFARLGLLEPWLFVMAALAGAVIAALLVHRLFEAPVTRALRRWTGA</sequence>
<feature type="transmembrane region" description="Helical" evidence="1">
    <location>
        <begin position="313"/>
        <end position="335"/>
    </location>
</feature>
<feature type="transmembrane region" description="Helical" evidence="1">
    <location>
        <begin position="120"/>
        <end position="138"/>
    </location>
</feature>
<comment type="caution">
    <text evidence="3">The sequence shown here is derived from an EMBL/GenBank/DDBJ whole genome shotgun (WGS) entry which is preliminary data.</text>
</comment>
<keyword evidence="3" id="KW-0012">Acyltransferase</keyword>
<dbReference type="InterPro" id="IPR002656">
    <property type="entry name" value="Acyl_transf_3_dom"/>
</dbReference>
<evidence type="ECO:0000313" key="3">
    <source>
        <dbReference type="EMBL" id="MFC5503942.1"/>
    </source>
</evidence>
<feature type="transmembrane region" description="Helical" evidence="1">
    <location>
        <begin position="223"/>
        <end position="243"/>
    </location>
</feature>
<dbReference type="InterPro" id="IPR050879">
    <property type="entry name" value="Acyltransferase_3"/>
</dbReference>
<proteinExistence type="predicted"/>
<keyword evidence="1" id="KW-0812">Transmembrane</keyword>
<feature type="transmembrane region" description="Helical" evidence="1">
    <location>
        <begin position="279"/>
        <end position="301"/>
    </location>
</feature>
<dbReference type="GO" id="GO:0016746">
    <property type="term" value="F:acyltransferase activity"/>
    <property type="evidence" value="ECO:0007669"/>
    <property type="project" value="UniProtKB-KW"/>
</dbReference>
<feature type="domain" description="Acyltransferase 3" evidence="2">
    <location>
        <begin position="8"/>
        <end position="332"/>
    </location>
</feature>
<keyword evidence="4" id="KW-1185">Reference proteome</keyword>